<dbReference type="AlphaFoldDB" id="A0A2A2KW17"/>
<feature type="domain" description="Protein kinase" evidence="5">
    <location>
        <begin position="89"/>
        <end position="347"/>
    </location>
</feature>
<evidence type="ECO:0000313" key="6">
    <source>
        <dbReference type="EMBL" id="PAV78176.1"/>
    </source>
</evidence>
<proteinExistence type="predicted"/>
<dbReference type="Pfam" id="PF07714">
    <property type="entry name" value="PK_Tyr_Ser-Thr"/>
    <property type="match status" value="1"/>
</dbReference>
<gene>
    <name evidence="6" type="ORF">WR25_26189</name>
</gene>
<dbReference type="InterPro" id="IPR017441">
    <property type="entry name" value="Protein_kinase_ATP_BS"/>
</dbReference>
<dbReference type="PANTHER" id="PTHR24416">
    <property type="entry name" value="TYROSINE-PROTEIN KINASE RECEPTOR"/>
    <property type="match status" value="1"/>
</dbReference>
<feature type="binding site" evidence="3">
    <location>
        <position position="120"/>
    </location>
    <ligand>
        <name>ATP</name>
        <dbReference type="ChEBI" id="CHEBI:30616"/>
    </ligand>
</feature>
<evidence type="ECO:0000256" key="2">
    <source>
        <dbReference type="ARBA" id="ARBA00051243"/>
    </source>
</evidence>
<dbReference type="GO" id="GO:0005886">
    <property type="term" value="C:plasma membrane"/>
    <property type="evidence" value="ECO:0007669"/>
    <property type="project" value="TreeGrafter"/>
</dbReference>
<comment type="caution">
    <text evidence="6">The sequence shown here is derived from an EMBL/GenBank/DDBJ whole genome shotgun (WGS) entry which is preliminary data.</text>
</comment>
<keyword evidence="4" id="KW-1133">Transmembrane helix</keyword>
<keyword evidence="4" id="KW-0472">Membrane</keyword>
<keyword evidence="4" id="KW-0812">Transmembrane</keyword>
<reference evidence="6 7" key="1">
    <citation type="journal article" date="2017" name="Curr. Biol.">
        <title>Genome architecture and evolution of a unichromosomal asexual nematode.</title>
        <authorList>
            <person name="Fradin H."/>
            <person name="Zegar C."/>
            <person name="Gutwein M."/>
            <person name="Lucas J."/>
            <person name="Kovtun M."/>
            <person name="Corcoran D."/>
            <person name="Baugh L.R."/>
            <person name="Kiontke K."/>
            <person name="Gunsalus K."/>
            <person name="Fitch D.H."/>
            <person name="Piano F."/>
        </authorList>
    </citation>
    <scope>NUCLEOTIDE SEQUENCE [LARGE SCALE GENOMIC DNA]</scope>
    <source>
        <strain evidence="6">PF1309</strain>
    </source>
</reference>
<dbReference type="OrthoDB" id="546826at2759"/>
<dbReference type="InterPro" id="IPR050122">
    <property type="entry name" value="RTK"/>
</dbReference>
<name>A0A2A2KW17_9BILA</name>
<keyword evidence="3" id="KW-0547">Nucleotide-binding</keyword>
<dbReference type="SUPFAM" id="SSF56112">
    <property type="entry name" value="Protein kinase-like (PK-like)"/>
    <property type="match status" value="1"/>
</dbReference>
<dbReference type="InterPro" id="IPR008266">
    <property type="entry name" value="Tyr_kinase_AS"/>
</dbReference>
<dbReference type="InterPro" id="IPR001245">
    <property type="entry name" value="Ser-Thr/Tyr_kinase_cat_dom"/>
</dbReference>
<evidence type="ECO:0000313" key="7">
    <source>
        <dbReference type="Proteomes" id="UP000218231"/>
    </source>
</evidence>
<evidence type="ECO:0000259" key="5">
    <source>
        <dbReference type="PROSITE" id="PS50011"/>
    </source>
</evidence>
<dbReference type="PROSITE" id="PS50011">
    <property type="entry name" value="PROTEIN_KINASE_DOM"/>
    <property type="match status" value="1"/>
</dbReference>
<protein>
    <recommendedName>
        <fullName evidence="5">Protein kinase domain-containing protein</fullName>
    </recommendedName>
</protein>
<dbReference type="InterPro" id="IPR011009">
    <property type="entry name" value="Kinase-like_dom_sf"/>
</dbReference>
<organism evidence="6 7">
    <name type="scientific">Diploscapter pachys</name>
    <dbReference type="NCBI Taxonomy" id="2018661"/>
    <lineage>
        <taxon>Eukaryota</taxon>
        <taxon>Metazoa</taxon>
        <taxon>Ecdysozoa</taxon>
        <taxon>Nematoda</taxon>
        <taxon>Chromadorea</taxon>
        <taxon>Rhabditida</taxon>
        <taxon>Rhabditina</taxon>
        <taxon>Rhabditomorpha</taxon>
        <taxon>Rhabditoidea</taxon>
        <taxon>Rhabditidae</taxon>
        <taxon>Diploscapter</taxon>
    </lineage>
</organism>
<keyword evidence="7" id="KW-1185">Reference proteome</keyword>
<sequence length="379" mass="43068">MSTANPGNSPDVNMVLVYPPNPSTGRTAASITTIACIISIIFTVYITAARKRRIAQIRLTMWRENIEPRGDHLLTTLNGPQSIPYNYISEPKGFLGAGNFGIVIKAELKTKEGPIMVAVKRLINPQQQLDLLDEAIRMHNFKHRNVLGVVGISMNEENVPLIITSYMSGGPLSNKLKTQEIPLPTSLRYCEEMAHGLQYLHQQRFVHCDLAARNCMLDETDTLKIADFGLSQCLNDNYYITSDIGNKPVPVAWYPIEYFGDQPEISRYGDIWAYGVTMWEIFSKGLKPYKYLLSTEIIEFIRRGRRLDKPDDCPQLLYDSVMLLCWAEDKHDRPSLEMIIERVRAFRKSDKSASSTPLDNEKQKVSHVKLEEAIEIDQV</sequence>
<dbReference type="PROSITE" id="PS00109">
    <property type="entry name" value="PROTEIN_KINASE_TYR"/>
    <property type="match status" value="1"/>
</dbReference>
<dbReference type="GO" id="GO:0043235">
    <property type="term" value="C:receptor complex"/>
    <property type="evidence" value="ECO:0007669"/>
    <property type="project" value="TreeGrafter"/>
</dbReference>
<dbReference type="Gene3D" id="1.10.510.10">
    <property type="entry name" value="Transferase(Phosphotransferase) domain 1"/>
    <property type="match status" value="1"/>
</dbReference>
<keyword evidence="3" id="KW-0067">ATP-binding</keyword>
<feature type="transmembrane region" description="Helical" evidence="4">
    <location>
        <begin position="28"/>
        <end position="48"/>
    </location>
</feature>
<dbReference type="GO" id="GO:0005524">
    <property type="term" value="F:ATP binding"/>
    <property type="evidence" value="ECO:0007669"/>
    <property type="project" value="UniProtKB-UniRule"/>
</dbReference>
<comment type="subcellular location">
    <subcellularLocation>
        <location evidence="1">Membrane</location>
        <topology evidence="1">Single-pass membrane protein</topology>
    </subcellularLocation>
</comment>
<dbReference type="InterPro" id="IPR000719">
    <property type="entry name" value="Prot_kinase_dom"/>
</dbReference>
<dbReference type="GO" id="GO:0004714">
    <property type="term" value="F:transmembrane receptor protein tyrosine kinase activity"/>
    <property type="evidence" value="ECO:0007669"/>
    <property type="project" value="UniProtKB-EC"/>
</dbReference>
<dbReference type="EMBL" id="LIAE01007607">
    <property type="protein sequence ID" value="PAV78176.1"/>
    <property type="molecule type" value="Genomic_DNA"/>
</dbReference>
<dbReference type="PROSITE" id="PS00107">
    <property type="entry name" value="PROTEIN_KINASE_ATP"/>
    <property type="match status" value="1"/>
</dbReference>
<dbReference type="GO" id="GO:0007169">
    <property type="term" value="P:cell surface receptor protein tyrosine kinase signaling pathway"/>
    <property type="evidence" value="ECO:0007669"/>
    <property type="project" value="TreeGrafter"/>
</dbReference>
<dbReference type="PANTHER" id="PTHR24416:SF617">
    <property type="entry name" value="RET ONCOGENE, ISOFORM A"/>
    <property type="match status" value="1"/>
</dbReference>
<comment type="catalytic activity">
    <reaction evidence="2">
        <text>L-tyrosyl-[protein] + ATP = O-phospho-L-tyrosyl-[protein] + ADP + H(+)</text>
        <dbReference type="Rhea" id="RHEA:10596"/>
        <dbReference type="Rhea" id="RHEA-COMP:10136"/>
        <dbReference type="Rhea" id="RHEA-COMP:20101"/>
        <dbReference type="ChEBI" id="CHEBI:15378"/>
        <dbReference type="ChEBI" id="CHEBI:30616"/>
        <dbReference type="ChEBI" id="CHEBI:46858"/>
        <dbReference type="ChEBI" id="CHEBI:61978"/>
        <dbReference type="ChEBI" id="CHEBI:456216"/>
        <dbReference type="EC" id="2.7.10.1"/>
    </reaction>
</comment>
<accession>A0A2A2KW17</accession>
<evidence type="ECO:0000256" key="4">
    <source>
        <dbReference type="SAM" id="Phobius"/>
    </source>
</evidence>
<evidence type="ECO:0000256" key="3">
    <source>
        <dbReference type="PROSITE-ProRule" id="PRU10141"/>
    </source>
</evidence>
<dbReference type="STRING" id="2018661.A0A2A2KW17"/>
<dbReference type="Proteomes" id="UP000218231">
    <property type="component" value="Unassembled WGS sequence"/>
</dbReference>
<dbReference type="PRINTS" id="PR00109">
    <property type="entry name" value="TYRKINASE"/>
</dbReference>
<dbReference type="CDD" id="cd00192">
    <property type="entry name" value="PTKc"/>
    <property type="match status" value="1"/>
</dbReference>
<evidence type="ECO:0000256" key="1">
    <source>
        <dbReference type="ARBA" id="ARBA00004167"/>
    </source>
</evidence>